<dbReference type="Proteomes" id="UP000800094">
    <property type="component" value="Unassembled WGS sequence"/>
</dbReference>
<organism evidence="4 5">
    <name type="scientific">Trematosphaeria pertusa</name>
    <dbReference type="NCBI Taxonomy" id="390896"/>
    <lineage>
        <taxon>Eukaryota</taxon>
        <taxon>Fungi</taxon>
        <taxon>Dikarya</taxon>
        <taxon>Ascomycota</taxon>
        <taxon>Pezizomycotina</taxon>
        <taxon>Dothideomycetes</taxon>
        <taxon>Pleosporomycetidae</taxon>
        <taxon>Pleosporales</taxon>
        <taxon>Massarineae</taxon>
        <taxon>Trematosphaeriaceae</taxon>
        <taxon>Trematosphaeria</taxon>
    </lineage>
</organism>
<dbReference type="AlphaFoldDB" id="A0A6A6IXE6"/>
<evidence type="ECO:0000256" key="1">
    <source>
        <dbReference type="ARBA" id="ARBA00006484"/>
    </source>
</evidence>
<dbReference type="InterPro" id="IPR002347">
    <property type="entry name" value="SDR_fam"/>
</dbReference>
<evidence type="ECO:0000313" key="5">
    <source>
        <dbReference type="Proteomes" id="UP000800094"/>
    </source>
</evidence>
<dbReference type="SUPFAM" id="SSF51735">
    <property type="entry name" value="NAD(P)-binding Rossmann-fold domains"/>
    <property type="match status" value="1"/>
</dbReference>
<dbReference type="Gene3D" id="3.40.50.720">
    <property type="entry name" value="NAD(P)-binding Rossmann-like Domain"/>
    <property type="match status" value="1"/>
</dbReference>
<evidence type="ECO:0000313" key="4">
    <source>
        <dbReference type="EMBL" id="KAF2253863.1"/>
    </source>
</evidence>
<keyword evidence="5" id="KW-1185">Reference proteome</keyword>
<evidence type="ECO:0000256" key="2">
    <source>
        <dbReference type="ARBA" id="ARBA00022857"/>
    </source>
</evidence>
<accession>A0A6A6IXE6</accession>
<reference evidence="4" key="1">
    <citation type="journal article" date="2020" name="Stud. Mycol.">
        <title>101 Dothideomycetes genomes: a test case for predicting lifestyles and emergence of pathogens.</title>
        <authorList>
            <person name="Haridas S."/>
            <person name="Albert R."/>
            <person name="Binder M."/>
            <person name="Bloem J."/>
            <person name="Labutti K."/>
            <person name="Salamov A."/>
            <person name="Andreopoulos B."/>
            <person name="Baker S."/>
            <person name="Barry K."/>
            <person name="Bills G."/>
            <person name="Bluhm B."/>
            <person name="Cannon C."/>
            <person name="Castanera R."/>
            <person name="Culley D."/>
            <person name="Daum C."/>
            <person name="Ezra D."/>
            <person name="Gonzalez J."/>
            <person name="Henrissat B."/>
            <person name="Kuo A."/>
            <person name="Liang C."/>
            <person name="Lipzen A."/>
            <person name="Lutzoni F."/>
            <person name="Magnuson J."/>
            <person name="Mondo S."/>
            <person name="Nolan M."/>
            <person name="Ohm R."/>
            <person name="Pangilinan J."/>
            <person name="Park H.-J."/>
            <person name="Ramirez L."/>
            <person name="Alfaro M."/>
            <person name="Sun H."/>
            <person name="Tritt A."/>
            <person name="Yoshinaga Y."/>
            <person name="Zwiers L.-H."/>
            <person name="Turgeon B."/>
            <person name="Goodwin S."/>
            <person name="Spatafora J."/>
            <person name="Crous P."/>
            <person name="Grigoriev I."/>
        </authorList>
    </citation>
    <scope>NUCLEOTIDE SEQUENCE</scope>
    <source>
        <strain evidence="4">CBS 122368</strain>
    </source>
</reference>
<dbReference type="PANTHER" id="PTHR24320">
    <property type="entry name" value="RETINOL DEHYDROGENASE"/>
    <property type="match status" value="1"/>
</dbReference>
<proteinExistence type="inferred from homology"/>
<dbReference type="PANTHER" id="PTHR24320:SF236">
    <property type="entry name" value="SHORT-CHAIN DEHYDROGENASE-RELATED"/>
    <property type="match status" value="1"/>
</dbReference>
<dbReference type="GO" id="GO:0016491">
    <property type="term" value="F:oxidoreductase activity"/>
    <property type="evidence" value="ECO:0007669"/>
    <property type="project" value="UniProtKB-KW"/>
</dbReference>
<comment type="similarity">
    <text evidence="1">Belongs to the short-chain dehydrogenases/reductases (SDR) family.</text>
</comment>
<sequence length="327" mass="35786">MSNYFSKALRTQTINIPPPPLTEQNLPDQSGRVHIITGGYAGVGLELAKILYAKGATLYIAGRNEEKGQKAIEDIKKQHPSSSGALKFLLLDLSDLSTIKSSAETFIRQESRLDVLVNNAGVMIPPKGSKTAQGHELQLGTNCLGPFLFTKLLMPVLIRTAGTAPPNSVRVIWASSSGIQVWAPDGGVVFEGTTGTPKVFDVPRTDYGQSKVGNVLLAVKLQELCRQHGIVSVSFNPGNLKTELQRHTGGLLRRLGDAMLYPAVFGAYTELYSGWNEDITAGGGVTYVMPWGRDGSEMVREDIRRGMKEGLQQKFWDWCERETEMYA</sequence>
<dbReference type="PRINTS" id="PR00081">
    <property type="entry name" value="GDHRDH"/>
</dbReference>
<gene>
    <name evidence="4" type="ORF">BU26DRAFT_528869</name>
</gene>
<keyword evidence="2" id="KW-0521">NADP</keyword>
<dbReference type="RefSeq" id="XP_033688867.1">
    <property type="nucleotide sequence ID" value="XM_033830873.1"/>
</dbReference>
<dbReference type="InterPro" id="IPR036291">
    <property type="entry name" value="NAD(P)-bd_dom_sf"/>
</dbReference>
<keyword evidence="3" id="KW-0560">Oxidoreductase</keyword>
<name>A0A6A6IXE6_9PLEO</name>
<dbReference type="EMBL" id="ML987191">
    <property type="protein sequence ID" value="KAF2253863.1"/>
    <property type="molecule type" value="Genomic_DNA"/>
</dbReference>
<dbReference type="GeneID" id="54584203"/>
<protein>
    <submittedName>
        <fullName evidence="4">Short-chain dehydrogenase</fullName>
    </submittedName>
</protein>
<dbReference type="Pfam" id="PF00106">
    <property type="entry name" value="adh_short"/>
    <property type="match status" value="1"/>
</dbReference>
<dbReference type="OrthoDB" id="191139at2759"/>
<evidence type="ECO:0000256" key="3">
    <source>
        <dbReference type="ARBA" id="ARBA00023002"/>
    </source>
</evidence>